<comment type="caution">
    <text evidence="2">The sequence shown here is derived from an EMBL/GenBank/DDBJ whole genome shotgun (WGS) entry which is preliminary data.</text>
</comment>
<evidence type="ECO:0000256" key="1">
    <source>
        <dbReference type="SAM" id="MobiDB-lite"/>
    </source>
</evidence>
<protein>
    <submittedName>
        <fullName evidence="2">Uncharacterized protein</fullName>
    </submittedName>
</protein>
<keyword evidence="3" id="KW-1185">Reference proteome</keyword>
<sequence>MFRIAASSIAPRSVCRLVACRSQPVRFMSKAAPPQKKSTDHHFNKDGGWAEETATHAEASVKADRDHHATSKDDIKKLQKKSAELLAKRDGKKTGGH</sequence>
<feature type="compositionally biased region" description="Basic and acidic residues" evidence="1">
    <location>
        <begin position="53"/>
        <end position="97"/>
    </location>
</feature>
<feature type="region of interest" description="Disordered" evidence="1">
    <location>
        <begin position="29"/>
        <end position="97"/>
    </location>
</feature>
<evidence type="ECO:0000313" key="2">
    <source>
        <dbReference type="EMBL" id="KAJ3178651.1"/>
    </source>
</evidence>
<dbReference type="Proteomes" id="UP001212152">
    <property type="component" value="Unassembled WGS sequence"/>
</dbReference>
<dbReference type="EMBL" id="JADGJQ010000025">
    <property type="protein sequence ID" value="KAJ3178651.1"/>
    <property type="molecule type" value="Genomic_DNA"/>
</dbReference>
<proteinExistence type="predicted"/>
<name>A0AAD5TJX8_9FUNG</name>
<accession>A0AAD5TJX8</accession>
<gene>
    <name evidence="2" type="ORF">HDU87_003474</name>
</gene>
<dbReference type="AlphaFoldDB" id="A0AAD5TJX8"/>
<evidence type="ECO:0000313" key="3">
    <source>
        <dbReference type="Proteomes" id="UP001212152"/>
    </source>
</evidence>
<organism evidence="2 3">
    <name type="scientific">Geranomyces variabilis</name>
    <dbReference type="NCBI Taxonomy" id="109894"/>
    <lineage>
        <taxon>Eukaryota</taxon>
        <taxon>Fungi</taxon>
        <taxon>Fungi incertae sedis</taxon>
        <taxon>Chytridiomycota</taxon>
        <taxon>Chytridiomycota incertae sedis</taxon>
        <taxon>Chytridiomycetes</taxon>
        <taxon>Spizellomycetales</taxon>
        <taxon>Powellomycetaceae</taxon>
        <taxon>Geranomyces</taxon>
    </lineage>
</organism>
<reference evidence="2" key="1">
    <citation type="submission" date="2020-05" db="EMBL/GenBank/DDBJ databases">
        <title>Phylogenomic resolution of chytrid fungi.</title>
        <authorList>
            <person name="Stajich J.E."/>
            <person name="Amses K."/>
            <person name="Simmons R."/>
            <person name="Seto K."/>
            <person name="Myers J."/>
            <person name="Bonds A."/>
            <person name="Quandt C.A."/>
            <person name="Barry K."/>
            <person name="Liu P."/>
            <person name="Grigoriev I."/>
            <person name="Longcore J.E."/>
            <person name="James T.Y."/>
        </authorList>
    </citation>
    <scope>NUCLEOTIDE SEQUENCE</scope>
    <source>
        <strain evidence="2">JEL0379</strain>
    </source>
</reference>